<dbReference type="InterPro" id="IPR029052">
    <property type="entry name" value="Metallo-depent_PP-like"/>
</dbReference>
<evidence type="ECO:0000259" key="3">
    <source>
        <dbReference type="Pfam" id="PF12850"/>
    </source>
</evidence>
<dbReference type="EMBL" id="JARMAB010000002">
    <property type="protein sequence ID" value="MED1201765.1"/>
    <property type="molecule type" value="Genomic_DNA"/>
</dbReference>
<feature type="domain" description="Calcineurin-like phosphoesterase" evidence="3">
    <location>
        <begin position="1"/>
        <end position="150"/>
    </location>
</feature>
<evidence type="ECO:0000256" key="2">
    <source>
        <dbReference type="RuleBase" id="RU362039"/>
    </source>
</evidence>
<sequence>MKIIVMSDTHMPKRSKSLPSQLIQELMSADLAIHAGDWSVMEVYKEISQYVRVEGVVGNVDEKEIADLFPEKQILKLKNFSIGVVHGHGKGNTTERRALDAFANEKVDCIIYGHSHIPSHTYKNGILLFNPGSPTDKRRQPSYSFGILSLGSQLTAEHVYFE</sequence>
<keyword evidence="5" id="KW-1185">Reference proteome</keyword>
<comment type="caution">
    <text evidence="4">The sequence shown here is derived from an EMBL/GenBank/DDBJ whole genome shotgun (WGS) entry which is preliminary data.</text>
</comment>
<evidence type="ECO:0000313" key="4">
    <source>
        <dbReference type="EMBL" id="MED1201765.1"/>
    </source>
</evidence>
<dbReference type="NCBIfam" id="TIGR00040">
    <property type="entry name" value="yfcE"/>
    <property type="match status" value="1"/>
</dbReference>
<comment type="similarity">
    <text evidence="1 2">Belongs to the metallophosphoesterase superfamily. YfcE family.</text>
</comment>
<dbReference type="InterPro" id="IPR000979">
    <property type="entry name" value="Phosphodiesterase_MJ0936/Vps29"/>
</dbReference>
<dbReference type="RefSeq" id="WP_232317524.1">
    <property type="nucleotide sequence ID" value="NZ_JARMAB010000002.1"/>
</dbReference>
<reference evidence="4 5" key="1">
    <citation type="submission" date="2023-03" db="EMBL/GenBank/DDBJ databases">
        <title>Bacillus Genome Sequencing.</title>
        <authorList>
            <person name="Dunlap C."/>
        </authorList>
    </citation>
    <scope>NUCLEOTIDE SEQUENCE [LARGE SCALE GENOMIC DNA]</scope>
    <source>
        <strain evidence="4 5">B-23453</strain>
    </source>
</reference>
<name>A0ABU6MFF1_9BACI</name>
<dbReference type="Pfam" id="PF12850">
    <property type="entry name" value="Metallophos_2"/>
    <property type="match status" value="1"/>
</dbReference>
<evidence type="ECO:0000313" key="5">
    <source>
        <dbReference type="Proteomes" id="UP001341444"/>
    </source>
</evidence>
<dbReference type="Proteomes" id="UP001341444">
    <property type="component" value="Unassembled WGS sequence"/>
</dbReference>
<keyword evidence="2" id="KW-0479">Metal-binding</keyword>
<dbReference type="InterPro" id="IPR024654">
    <property type="entry name" value="Calcineurin-like_PHP_lpxH"/>
</dbReference>
<protein>
    <recommendedName>
        <fullName evidence="2">Phosphoesterase</fullName>
        <ecNumber evidence="2">3.1.4.-</ecNumber>
    </recommendedName>
</protein>
<gene>
    <name evidence="4" type="ORF">P4T90_01520</name>
</gene>
<accession>A0ABU6MFF1</accession>
<proteinExistence type="inferred from homology"/>
<evidence type="ECO:0000256" key="1">
    <source>
        <dbReference type="ARBA" id="ARBA00008950"/>
    </source>
</evidence>
<dbReference type="PANTHER" id="PTHR11124">
    <property type="entry name" value="VACUOLAR SORTING PROTEIN VPS29"/>
    <property type="match status" value="1"/>
</dbReference>
<dbReference type="SUPFAM" id="SSF56300">
    <property type="entry name" value="Metallo-dependent phosphatases"/>
    <property type="match status" value="1"/>
</dbReference>
<comment type="cofactor">
    <cofactor evidence="2">
        <name>a divalent metal cation</name>
        <dbReference type="ChEBI" id="CHEBI:60240"/>
    </cofactor>
</comment>
<dbReference type="Gene3D" id="3.60.21.10">
    <property type="match status" value="1"/>
</dbReference>
<dbReference type="EC" id="3.1.4.-" evidence="2"/>
<organism evidence="4 5">
    <name type="scientific">Heyndrickxia acidicola</name>
    <dbReference type="NCBI Taxonomy" id="209389"/>
    <lineage>
        <taxon>Bacteria</taxon>
        <taxon>Bacillati</taxon>
        <taxon>Bacillota</taxon>
        <taxon>Bacilli</taxon>
        <taxon>Bacillales</taxon>
        <taxon>Bacillaceae</taxon>
        <taxon>Heyndrickxia</taxon>
    </lineage>
</organism>